<evidence type="ECO:0000313" key="7">
    <source>
        <dbReference type="Proteomes" id="UP000037405"/>
    </source>
</evidence>
<evidence type="ECO:0000256" key="2">
    <source>
        <dbReference type="ARBA" id="ARBA00023015"/>
    </source>
</evidence>
<dbReference type="SUPFAM" id="SSF53850">
    <property type="entry name" value="Periplasmic binding protein-like II"/>
    <property type="match status" value="1"/>
</dbReference>
<dbReference type="Gene3D" id="3.40.190.10">
    <property type="entry name" value="Periplasmic binding protein-like II"/>
    <property type="match status" value="2"/>
</dbReference>
<dbReference type="OrthoDB" id="8479357at2"/>
<evidence type="ECO:0000256" key="4">
    <source>
        <dbReference type="ARBA" id="ARBA00023163"/>
    </source>
</evidence>
<sequence length="263" mass="30021">MEINDLVIFKTVVTEGSISKAANVLGYVQPHLTERIKRLEQELDTPLLHRSNKGVTTLPSGDVLVDYANRILNLVDEAKHEIKRTQALPYRIATSPSILSSYVSKRISGTFMKYELTIENSSQLYSLLRNQRLDMVITYGTYADSDFQQVGSHTISMGLQKAKGKTIVDYAKEYFFVSQDQQCPFRKRTIDFMEKNHIPKEQLHPLDSFSLIQEFISEGKGIAFLPIKDDQLDRVEDVEAENLSVHFYTMRESGREIPADLLP</sequence>
<dbReference type="InterPro" id="IPR036390">
    <property type="entry name" value="WH_DNA-bd_sf"/>
</dbReference>
<keyword evidence="7" id="KW-1185">Reference proteome</keyword>
<dbReference type="Proteomes" id="UP000037405">
    <property type="component" value="Unassembled WGS sequence"/>
</dbReference>
<dbReference type="SUPFAM" id="SSF46785">
    <property type="entry name" value="Winged helix' DNA-binding domain"/>
    <property type="match status" value="1"/>
</dbReference>
<dbReference type="PATRIC" id="fig|189381.12.peg.2672"/>
<dbReference type="GO" id="GO:0003700">
    <property type="term" value="F:DNA-binding transcription factor activity"/>
    <property type="evidence" value="ECO:0007669"/>
    <property type="project" value="InterPro"/>
</dbReference>
<dbReference type="Gene3D" id="1.10.10.10">
    <property type="entry name" value="Winged helix-like DNA-binding domain superfamily/Winged helix DNA-binding domain"/>
    <property type="match status" value="1"/>
</dbReference>
<dbReference type="InterPro" id="IPR036388">
    <property type="entry name" value="WH-like_DNA-bd_sf"/>
</dbReference>
<keyword evidence="2" id="KW-0805">Transcription regulation</keyword>
<accession>A0A0M0G574</accession>
<dbReference type="AlphaFoldDB" id="A0A0M0G574"/>
<dbReference type="RefSeq" id="WP_053428543.1">
    <property type="nucleotide sequence ID" value="NZ_LGUE01000004.1"/>
</dbReference>
<keyword evidence="4" id="KW-0804">Transcription</keyword>
<dbReference type="InterPro" id="IPR005119">
    <property type="entry name" value="LysR_subst-bd"/>
</dbReference>
<keyword evidence="3" id="KW-0238">DNA-binding</keyword>
<evidence type="ECO:0000259" key="5">
    <source>
        <dbReference type="PROSITE" id="PS50931"/>
    </source>
</evidence>
<feature type="domain" description="HTH lysR-type" evidence="5">
    <location>
        <begin position="1"/>
        <end position="58"/>
    </location>
</feature>
<dbReference type="GO" id="GO:0000976">
    <property type="term" value="F:transcription cis-regulatory region binding"/>
    <property type="evidence" value="ECO:0007669"/>
    <property type="project" value="TreeGrafter"/>
</dbReference>
<dbReference type="PANTHER" id="PTHR30126:SF93">
    <property type="entry name" value="HTH LYSR-TYPE DOMAIN-CONTAINING PROTEIN"/>
    <property type="match status" value="1"/>
</dbReference>
<comment type="similarity">
    <text evidence="1">Belongs to the LysR transcriptional regulatory family.</text>
</comment>
<reference evidence="7" key="1">
    <citation type="submission" date="2015-07" db="EMBL/GenBank/DDBJ databases">
        <title>Fjat-14235 jcm11544.</title>
        <authorList>
            <person name="Liu B."/>
            <person name="Wang J."/>
            <person name="Zhu Y."/>
            <person name="Liu G."/>
            <person name="Chen Q."/>
            <person name="Chen Z."/>
            <person name="Lan J."/>
            <person name="Che J."/>
            <person name="Ge C."/>
            <person name="Shi H."/>
            <person name="Pan Z."/>
            <person name="Liu X."/>
        </authorList>
    </citation>
    <scope>NUCLEOTIDE SEQUENCE [LARGE SCALE GENOMIC DNA]</scope>
    <source>
        <strain evidence="7">JCM 11544</strain>
    </source>
</reference>
<evidence type="ECO:0000313" key="6">
    <source>
        <dbReference type="EMBL" id="KON84938.1"/>
    </source>
</evidence>
<proteinExistence type="inferred from homology"/>
<dbReference type="EMBL" id="LGUE01000004">
    <property type="protein sequence ID" value="KON84938.1"/>
    <property type="molecule type" value="Genomic_DNA"/>
</dbReference>
<dbReference type="PANTHER" id="PTHR30126">
    <property type="entry name" value="HTH-TYPE TRANSCRIPTIONAL REGULATOR"/>
    <property type="match status" value="1"/>
</dbReference>
<comment type="caution">
    <text evidence="6">The sequence shown here is derived from an EMBL/GenBank/DDBJ whole genome shotgun (WGS) entry which is preliminary data.</text>
</comment>
<dbReference type="Pfam" id="PF03466">
    <property type="entry name" value="LysR_substrate"/>
    <property type="match status" value="1"/>
</dbReference>
<dbReference type="CDD" id="cd05466">
    <property type="entry name" value="PBP2_LTTR_substrate"/>
    <property type="match status" value="1"/>
</dbReference>
<protein>
    <submittedName>
        <fullName evidence="6">LysR family transcriptional regulator</fullName>
    </submittedName>
</protein>
<organism evidence="6 7">
    <name type="scientific">Rossellomorea marisflavi</name>
    <dbReference type="NCBI Taxonomy" id="189381"/>
    <lineage>
        <taxon>Bacteria</taxon>
        <taxon>Bacillati</taxon>
        <taxon>Bacillota</taxon>
        <taxon>Bacilli</taxon>
        <taxon>Bacillales</taxon>
        <taxon>Bacillaceae</taxon>
        <taxon>Rossellomorea</taxon>
    </lineage>
</organism>
<dbReference type="PROSITE" id="PS50931">
    <property type="entry name" value="HTH_LYSR"/>
    <property type="match status" value="1"/>
</dbReference>
<dbReference type="InterPro" id="IPR000847">
    <property type="entry name" value="LysR_HTH_N"/>
</dbReference>
<dbReference type="Pfam" id="PF00126">
    <property type="entry name" value="HTH_1"/>
    <property type="match status" value="1"/>
</dbReference>
<evidence type="ECO:0000256" key="1">
    <source>
        <dbReference type="ARBA" id="ARBA00009437"/>
    </source>
</evidence>
<gene>
    <name evidence="6" type="ORF">AF331_13130</name>
</gene>
<evidence type="ECO:0000256" key="3">
    <source>
        <dbReference type="ARBA" id="ARBA00023125"/>
    </source>
</evidence>
<dbReference type="STRING" id="189381.GCA_900166615_01282"/>
<name>A0A0M0G574_9BACI</name>